<dbReference type="SUPFAM" id="SSF56801">
    <property type="entry name" value="Acetyl-CoA synthetase-like"/>
    <property type="match status" value="1"/>
</dbReference>
<comment type="similarity">
    <text evidence="1">Belongs to the ATP-dependent AMP-binding enzyme family.</text>
</comment>
<evidence type="ECO:0000256" key="2">
    <source>
        <dbReference type="ARBA" id="ARBA00022598"/>
    </source>
</evidence>
<accession>A0AAU9V1Z0</accession>
<reference evidence="8" key="1">
    <citation type="submission" date="2022-03" db="EMBL/GenBank/DDBJ databases">
        <authorList>
            <person name="Tunstrom K."/>
        </authorList>
    </citation>
    <scope>NUCLEOTIDE SEQUENCE</scope>
</reference>
<dbReference type="Gene3D" id="3.40.50.12780">
    <property type="entry name" value="N-terminal domain of ligase-like"/>
    <property type="match status" value="1"/>
</dbReference>
<proteinExistence type="inferred from homology"/>
<name>A0AAU9V1Z0_EUPED</name>
<feature type="transmembrane region" description="Helical" evidence="6">
    <location>
        <begin position="12"/>
        <end position="37"/>
    </location>
</feature>
<dbReference type="InterPro" id="IPR042099">
    <property type="entry name" value="ANL_N_sf"/>
</dbReference>
<evidence type="ECO:0000256" key="6">
    <source>
        <dbReference type="SAM" id="Phobius"/>
    </source>
</evidence>
<evidence type="ECO:0000313" key="9">
    <source>
        <dbReference type="Proteomes" id="UP001153954"/>
    </source>
</evidence>
<evidence type="ECO:0000256" key="5">
    <source>
        <dbReference type="ARBA" id="ARBA00048666"/>
    </source>
</evidence>
<comment type="caution">
    <text evidence="8">The sequence shown here is derived from an EMBL/GenBank/DDBJ whole genome shotgun (WGS) entry which is preliminary data.</text>
</comment>
<evidence type="ECO:0000256" key="1">
    <source>
        <dbReference type="ARBA" id="ARBA00006432"/>
    </source>
</evidence>
<evidence type="ECO:0000256" key="4">
    <source>
        <dbReference type="ARBA" id="ARBA00041297"/>
    </source>
</evidence>
<dbReference type="GO" id="GO:0005789">
    <property type="term" value="C:endoplasmic reticulum membrane"/>
    <property type="evidence" value="ECO:0007669"/>
    <property type="project" value="TreeGrafter"/>
</dbReference>
<feature type="domain" description="AMP-dependent synthetase/ligase" evidence="7">
    <location>
        <begin position="82"/>
        <end position="267"/>
    </location>
</feature>
<dbReference type="PANTHER" id="PTHR43107">
    <property type="entry name" value="LONG-CHAIN FATTY ACID TRANSPORT PROTEIN"/>
    <property type="match status" value="1"/>
</dbReference>
<dbReference type="GO" id="GO:0044539">
    <property type="term" value="P:long-chain fatty acid import into cell"/>
    <property type="evidence" value="ECO:0007669"/>
    <property type="project" value="TreeGrafter"/>
</dbReference>
<comment type="catalytic activity">
    <reaction evidence="3">
        <text>a very long-chain fatty acid + ATP + CoA = a very long-chain fatty acyl-CoA + AMP + diphosphate</text>
        <dbReference type="Rhea" id="RHEA:54536"/>
        <dbReference type="ChEBI" id="CHEBI:30616"/>
        <dbReference type="ChEBI" id="CHEBI:33019"/>
        <dbReference type="ChEBI" id="CHEBI:57287"/>
        <dbReference type="ChEBI" id="CHEBI:58950"/>
        <dbReference type="ChEBI" id="CHEBI:138261"/>
        <dbReference type="ChEBI" id="CHEBI:456215"/>
    </reaction>
    <physiologicalReaction direction="left-to-right" evidence="3">
        <dbReference type="Rhea" id="RHEA:54537"/>
    </physiologicalReaction>
</comment>
<sequence>MFAVVGVGAAILAVWLYLGFLQTVLAFSFLGGVYLLLFHWKWCYISIVTTPRDLRALWCYVKILWTARKFSHKNWTLPDIFHYTVQRHPDKPCFLFQDEVWTFREVEDFSLRVTAVLKKHGVKKGDIVGLLINNCPQMPALWLGNARLGGITPLINTNQRGNALIHSINVAKCDVLIFSSEYQSAIQEISSQLDPALKLFKFSHRRLNTDNKEISASGDGIDDLTSLLEVTPPAPWTLADADGFRGKLLYIYTSGTTGLPKAAVISNSR</sequence>
<dbReference type="PROSITE" id="PS00455">
    <property type="entry name" value="AMP_BINDING"/>
    <property type="match status" value="1"/>
</dbReference>
<dbReference type="EMBL" id="CAKOGL010000027">
    <property type="protein sequence ID" value="CAH2104834.1"/>
    <property type="molecule type" value="Genomic_DNA"/>
</dbReference>
<dbReference type="GO" id="GO:0005886">
    <property type="term" value="C:plasma membrane"/>
    <property type="evidence" value="ECO:0007669"/>
    <property type="project" value="TreeGrafter"/>
</dbReference>
<evidence type="ECO:0000259" key="7">
    <source>
        <dbReference type="Pfam" id="PF00501"/>
    </source>
</evidence>
<keyword evidence="6" id="KW-0812">Transmembrane</keyword>
<keyword evidence="9" id="KW-1185">Reference proteome</keyword>
<comment type="catalytic activity">
    <reaction evidence="5">
        <text>tetracosanoate + ATP + CoA = tetracosanoyl-CoA + AMP + diphosphate</text>
        <dbReference type="Rhea" id="RHEA:33639"/>
        <dbReference type="ChEBI" id="CHEBI:30616"/>
        <dbReference type="ChEBI" id="CHEBI:31014"/>
        <dbReference type="ChEBI" id="CHEBI:33019"/>
        <dbReference type="ChEBI" id="CHEBI:57287"/>
        <dbReference type="ChEBI" id="CHEBI:65052"/>
        <dbReference type="ChEBI" id="CHEBI:456215"/>
    </reaction>
    <physiologicalReaction direction="left-to-right" evidence="5">
        <dbReference type="Rhea" id="RHEA:33640"/>
    </physiologicalReaction>
</comment>
<organism evidence="8 9">
    <name type="scientific">Euphydryas editha</name>
    <name type="common">Edith's checkerspot</name>
    <dbReference type="NCBI Taxonomy" id="104508"/>
    <lineage>
        <taxon>Eukaryota</taxon>
        <taxon>Metazoa</taxon>
        <taxon>Ecdysozoa</taxon>
        <taxon>Arthropoda</taxon>
        <taxon>Hexapoda</taxon>
        <taxon>Insecta</taxon>
        <taxon>Pterygota</taxon>
        <taxon>Neoptera</taxon>
        <taxon>Endopterygota</taxon>
        <taxon>Lepidoptera</taxon>
        <taxon>Glossata</taxon>
        <taxon>Ditrysia</taxon>
        <taxon>Papilionoidea</taxon>
        <taxon>Nymphalidae</taxon>
        <taxon>Nymphalinae</taxon>
        <taxon>Euphydryas</taxon>
    </lineage>
</organism>
<protein>
    <recommendedName>
        <fullName evidence="4">Long-chain-fatty-acid--CoA ligase</fullName>
    </recommendedName>
</protein>
<dbReference type="GO" id="GO:0005324">
    <property type="term" value="F:long-chain fatty acid transmembrane transporter activity"/>
    <property type="evidence" value="ECO:0007669"/>
    <property type="project" value="TreeGrafter"/>
</dbReference>
<dbReference type="GO" id="GO:0004467">
    <property type="term" value="F:long-chain fatty acid-CoA ligase activity"/>
    <property type="evidence" value="ECO:0007669"/>
    <property type="project" value="TreeGrafter"/>
</dbReference>
<evidence type="ECO:0000256" key="3">
    <source>
        <dbReference type="ARBA" id="ARBA00036527"/>
    </source>
</evidence>
<keyword evidence="6" id="KW-0472">Membrane</keyword>
<dbReference type="InterPro" id="IPR000873">
    <property type="entry name" value="AMP-dep_synth/lig_dom"/>
</dbReference>
<evidence type="ECO:0000313" key="8">
    <source>
        <dbReference type="EMBL" id="CAH2104834.1"/>
    </source>
</evidence>
<keyword evidence="2" id="KW-0436">Ligase</keyword>
<keyword evidence="6" id="KW-1133">Transmembrane helix</keyword>
<dbReference type="InterPro" id="IPR020845">
    <property type="entry name" value="AMP-binding_CS"/>
</dbReference>
<dbReference type="Pfam" id="PF00501">
    <property type="entry name" value="AMP-binding"/>
    <property type="match status" value="1"/>
</dbReference>
<dbReference type="Proteomes" id="UP001153954">
    <property type="component" value="Unassembled WGS sequence"/>
</dbReference>
<dbReference type="PANTHER" id="PTHR43107:SF21">
    <property type="entry name" value="FATTY ACID TRANSPORT PROTEIN 1, ISOFORM F-RELATED"/>
    <property type="match status" value="1"/>
</dbReference>
<dbReference type="AlphaFoldDB" id="A0AAU9V1Z0"/>
<gene>
    <name evidence="8" type="ORF">EEDITHA_LOCUS19165</name>
</gene>